<proteinExistence type="predicted"/>
<organism evidence="1 2">
    <name type="scientific">Catenulispora yoronensis</name>
    <dbReference type="NCBI Taxonomy" id="450799"/>
    <lineage>
        <taxon>Bacteria</taxon>
        <taxon>Bacillati</taxon>
        <taxon>Actinomycetota</taxon>
        <taxon>Actinomycetes</taxon>
        <taxon>Catenulisporales</taxon>
        <taxon>Catenulisporaceae</taxon>
        <taxon>Catenulispora</taxon>
    </lineage>
</organism>
<protein>
    <recommendedName>
        <fullName evidence="3">Acetone carboxylase</fullName>
    </recommendedName>
</protein>
<evidence type="ECO:0008006" key="3">
    <source>
        <dbReference type="Google" id="ProtNLM"/>
    </source>
</evidence>
<evidence type="ECO:0000313" key="2">
    <source>
        <dbReference type="Proteomes" id="UP001500751"/>
    </source>
</evidence>
<sequence>MFYSGSVTSNDAPGPAICSAKGCRQPAAWSVVWNNPKLHAPERRKVWLACEDHRQHLAEFLDLRGFLLGVEPFRAGAQAEPSGPSEGA</sequence>
<name>A0ABP5FHL8_9ACTN</name>
<keyword evidence="2" id="KW-1185">Reference proteome</keyword>
<accession>A0ABP5FHL8</accession>
<dbReference type="EMBL" id="BAAAQN010000012">
    <property type="protein sequence ID" value="GAA2026825.1"/>
    <property type="molecule type" value="Genomic_DNA"/>
</dbReference>
<reference evidence="2" key="1">
    <citation type="journal article" date="2019" name="Int. J. Syst. Evol. Microbiol.">
        <title>The Global Catalogue of Microorganisms (GCM) 10K type strain sequencing project: providing services to taxonomists for standard genome sequencing and annotation.</title>
        <authorList>
            <consortium name="The Broad Institute Genomics Platform"/>
            <consortium name="The Broad Institute Genome Sequencing Center for Infectious Disease"/>
            <person name="Wu L."/>
            <person name="Ma J."/>
        </authorList>
    </citation>
    <scope>NUCLEOTIDE SEQUENCE [LARGE SCALE GENOMIC DNA]</scope>
    <source>
        <strain evidence="2">JCM 16014</strain>
    </source>
</reference>
<evidence type="ECO:0000313" key="1">
    <source>
        <dbReference type="EMBL" id="GAA2026825.1"/>
    </source>
</evidence>
<gene>
    <name evidence="1" type="ORF">GCM10009839_26770</name>
</gene>
<dbReference type="Proteomes" id="UP001500751">
    <property type="component" value="Unassembled WGS sequence"/>
</dbReference>
<comment type="caution">
    <text evidence="1">The sequence shown here is derived from an EMBL/GenBank/DDBJ whole genome shotgun (WGS) entry which is preliminary data.</text>
</comment>